<organism evidence="6 7">
    <name type="scientific">Thalassobacillus cyri</name>
    <dbReference type="NCBI Taxonomy" id="571932"/>
    <lineage>
        <taxon>Bacteria</taxon>
        <taxon>Bacillati</taxon>
        <taxon>Bacillota</taxon>
        <taxon>Bacilli</taxon>
        <taxon>Bacillales</taxon>
        <taxon>Bacillaceae</taxon>
        <taxon>Thalassobacillus</taxon>
    </lineage>
</organism>
<dbReference type="CDD" id="cd05403">
    <property type="entry name" value="NT_KNTase_like"/>
    <property type="match status" value="1"/>
</dbReference>
<keyword evidence="4" id="KW-0547">Nucleotide-binding</keyword>
<sequence length="276" mass="31798">MNNVNGDRSNPDFHLTEIVKEIEALLKSNLVGLYLHGSLAMGGFNARNSDIDLLGITKTRLTNQEARYLSELFLTKSTHPFPIEITFMNEQQLVDWEHPSMFDFHYSEYWRDEFEQKKTGDTFVNAKWKDPDLAAHLTVTYHKGICLSGKPIHEVLPRVPEKDFVASIQNDYYDCLDNIVHDPVYCTLNLIRFYRYLKAGDIISKLEGAKWGIKHLPEEYHTIIQSVLAIYQENDGSIVLEAEELFRIKAFLKVKIENLLERSNGNSPRGMSDGEK</sequence>
<dbReference type="InterPro" id="IPR025184">
    <property type="entry name" value="AadA_C"/>
</dbReference>
<evidence type="ECO:0000256" key="3">
    <source>
        <dbReference type="ARBA" id="ARBA00047831"/>
    </source>
</evidence>
<dbReference type="InterPro" id="IPR043519">
    <property type="entry name" value="NT_sf"/>
</dbReference>
<accession>A0A1H4FN95</accession>
<dbReference type="STRING" id="571932.SAMN05421743_11216"/>
<keyword evidence="4 6" id="KW-0548">Nucleotidyltransferase</keyword>
<evidence type="ECO:0000256" key="4">
    <source>
        <dbReference type="PIRNR" id="PIRNR000819"/>
    </source>
</evidence>
<evidence type="ECO:0000259" key="5">
    <source>
        <dbReference type="Pfam" id="PF13427"/>
    </source>
</evidence>
<evidence type="ECO:0000256" key="2">
    <source>
        <dbReference type="ARBA" id="ARBA00023251"/>
    </source>
</evidence>
<protein>
    <recommendedName>
        <fullName evidence="4">Spectinomycin 9-adenylyltransferase</fullName>
    </recommendedName>
</protein>
<dbReference type="Proteomes" id="UP000198584">
    <property type="component" value="Unassembled WGS sequence"/>
</dbReference>
<comment type="catalytic activity">
    <reaction evidence="3 4">
        <text>spectinomycin + ATP = 9-O-adenylylspectinomycin + diphosphate</text>
        <dbReference type="Rhea" id="RHEA:63228"/>
        <dbReference type="ChEBI" id="CHEBI:30616"/>
        <dbReference type="ChEBI" id="CHEBI:33019"/>
        <dbReference type="ChEBI" id="CHEBI:146260"/>
        <dbReference type="ChEBI" id="CHEBI:146261"/>
    </reaction>
</comment>
<gene>
    <name evidence="6" type="ORF">SAMN05421743_11216</name>
</gene>
<dbReference type="InterPro" id="IPR024172">
    <property type="entry name" value="AadA/Aad9"/>
</dbReference>
<dbReference type="Pfam" id="PF13427">
    <property type="entry name" value="AadA_C"/>
    <property type="match status" value="1"/>
</dbReference>
<proteinExistence type="predicted"/>
<dbReference type="PIRSF" id="PIRSF000819">
    <property type="entry name" value="Streptomycin_3-adenylyltransf"/>
    <property type="match status" value="1"/>
</dbReference>
<keyword evidence="1 4" id="KW-0808">Transferase</keyword>
<dbReference type="AlphaFoldDB" id="A0A1H4FN95"/>
<dbReference type="RefSeq" id="WP_093045617.1">
    <property type="nucleotide sequence ID" value="NZ_FNQR01000012.1"/>
</dbReference>
<name>A0A1H4FN95_9BACI</name>
<evidence type="ECO:0000313" key="7">
    <source>
        <dbReference type="Proteomes" id="UP000198584"/>
    </source>
</evidence>
<keyword evidence="2 4" id="KW-0046">Antibiotic resistance</keyword>
<keyword evidence="7" id="KW-1185">Reference proteome</keyword>
<dbReference type="Gene3D" id="3.30.460.10">
    <property type="entry name" value="Beta Polymerase, domain 2"/>
    <property type="match status" value="1"/>
</dbReference>
<dbReference type="EMBL" id="FNQR01000012">
    <property type="protein sequence ID" value="SEA98621.1"/>
    <property type="molecule type" value="Genomic_DNA"/>
</dbReference>
<reference evidence="7" key="1">
    <citation type="submission" date="2016-10" db="EMBL/GenBank/DDBJ databases">
        <authorList>
            <person name="Varghese N."/>
            <person name="Submissions S."/>
        </authorList>
    </citation>
    <scope>NUCLEOTIDE SEQUENCE [LARGE SCALE GENOMIC DNA]</scope>
    <source>
        <strain evidence="7">CCM7597</strain>
    </source>
</reference>
<evidence type="ECO:0000256" key="1">
    <source>
        <dbReference type="ARBA" id="ARBA00022679"/>
    </source>
</evidence>
<dbReference type="GO" id="GO:0005524">
    <property type="term" value="F:ATP binding"/>
    <property type="evidence" value="ECO:0007669"/>
    <property type="project" value="UniProtKB-KW"/>
</dbReference>
<evidence type="ECO:0000313" key="6">
    <source>
        <dbReference type="EMBL" id="SEA98621.1"/>
    </source>
</evidence>
<dbReference type="GO" id="GO:0046677">
    <property type="term" value="P:response to antibiotic"/>
    <property type="evidence" value="ECO:0007669"/>
    <property type="project" value="UniProtKB-KW"/>
</dbReference>
<keyword evidence="4" id="KW-0067">ATP-binding</keyword>
<dbReference type="OrthoDB" id="5643411at2"/>
<dbReference type="GO" id="GO:0070566">
    <property type="term" value="F:adenylyltransferase activity"/>
    <property type="evidence" value="ECO:0007669"/>
    <property type="project" value="InterPro"/>
</dbReference>
<feature type="domain" description="Adenylyltransferase AadA C-terminal" evidence="5">
    <location>
        <begin position="154"/>
        <end position="237"/>
    </location>
</feature>
<dbReference type="SUPFAM" id="SSF81301">
    <property type="entry name" value="Nucleotidyltransferase"/>
    <property type="match status" value="1"/>
</dbReference>